<dbReference type="AlphaFoldDB" id="A0AAV7QIW5"/>
<evidence type="ECO:0000313" key="1">
    <source>
        <dbReference type="EMBL" id="KAJ1138253.1"/>
    </source>
</evidence>
<dbReference type="PANTHER" id="PTHR37984:SF11">
    <property type="entry name" value="INTEGRASE CATALYTIC DOMAIN-CONTAINING PROTEIN"/>
    <property type="match status" value="1"/>
</dbReference>
<dbReference type="PANTHER" id="PTHR37984">
    <property type="entry name" value="PROTEIN CBG26694"/>
    <property type="match status" value="1"/>
</dbReference>
<sequence>MGKQFKLHIDPAVTPTVIRHRQVPLHLRSAVEKDLQALEDQVVIEKITGPIPWMLPLVITPKPKQPGAISPCVDMRLPNRAIKRERHITPTMDDIMADRSFRN</sequence>
<keyword evidence="2" id="KW-1185">Reference proteome</keyword>
<dbReference type="Proteomes" id="UP001066276">
    <property type="component" value="Chromosome 6"/>
</dbReference>
<dbReference type="EMBL" id="JANPWB010000010">
    <property type="protein sequence ID" value="KAJ1138253.1"/>
    <property type="molecule type" value="Genomic_DNA"/>
</dbReference>
<gene>
    <name evidence="1" type="ORF">NDU88_004644</name>
</gene>
<proteinExistence type="predicted"/>
<dbReference type="SUPFAM" id="SSF56672">
    <property type="entry name" value="DNA/RNA polymerases"/>
    <property type="match status" value="1"/>
</dbReference>
<organism evidence="1 2">
    <name type="scientific">Pleurodeles waltl</name>
    <name type="common">Iberian ribbed newt</name>
    <dbReference type="NCBI Taxonomy" id="8319"/>
    <lineage>
        <taxon>Eukaryota</taxon>
        <taxon>Metazoa</taxon>
        <taxon>Chordata</taxon>
        <taxon>Craniata</taxon>
        <taxon>Vertebrata</taxon>
        <taxon>Euteleostomi</taxon>
        <taxon>Amphibia</taxon>
        <taxon>Batrachia</taxon>
        <taxon>Caudata</taxon>
        <taxon>Salamandroidea</taxon>
        <taxon>Salamandridae</taxon>
        <taxon>Pleurodelinae</taxon>
        <taxon>Pleurodeles</taxon>
    </lineage>
</organism>
<accession>A0AAV7QIW5</accession>
<reference evidence="1" key="1">
    <citation type="journal article" date="2022" name="bioRxiv">
        <title>Sequencing and chromosome-scale assembly of the giantPleurodeles waltlgenome.</title>
        <authorList>
            <person name="Brown T."/>
            <person name="Elewa A."/>
            <person name="Iarovenko S."/>
            <person name="Subramanian E."/>
            <person name="Araus A.J."/>
            <person name="Petzold A."/>
            <person name="Susuki M."/>
            <person name="Suzuki K.-i.T."/>
            <person name="Hayashi T."/>
            <person name="Toyoda A."/>
            <person name="Oliveira C."/>
            <person name="Osipova E."/>
            <person name="Leigh N.D."/>
            <person name="Simon A."/>
            <person name="Yun M.H."/>
        </authorList>
    </citation>
    <scope>NUCLEOTIDE SEQUENCE</scope>
    <source>
        <strain evidence="1">20211129_DDA</strain>
        <tissue evidence="1">Liver</tissue>
    </source>
</reference>
<protein>
    <submittedName>
        <fullName evidence="1">Uncharacterized protein</fullName>
    </submittedName>
</protein>
<dbReference type="InterPro" id="IPR050951">
    <property type="entry name" value="Retrovirus_Pol_polyprotein"/>
</dbReference>
<comment type="caution">
    <text evidence="1">The sequence shown here is derived from an EMBL/GenBank/DDBJ whole genome shotgun (WGS) entry which is preliminary data.</text>
</comment>
<name>A0AAV7QIW5_PLEWA</name>
<dbReference type="InterPro" id="IPR043502">
    <property type="entry name" value="DNA/RNA_pol_sf"/>
</dbReference>
<evidence type="ECO:0000313" key="2">
    <source>
        <dbReference type="Proteomes" id="UP001066276"/>
    </source>
</evidence>
<dbReference type="Gene3D" id="3.10.10.10">
    <property type="entry name" value="HIV Type 1 Reverse Transcriptase, subunit A, domain 1"/>
    <property type="match status" value="1"/>
</dbReference>